<dbReference type="PROSITE" id="PS50003">
    <property type="entry name" value="PH_DOMAIN"/>
    <property type="match status" value="1"/>
</dbReference>
<dbReference type="SUPFAM" id="SSF49562">
    <property type="entry name" value="C2 domain (Calcium/lipid-binding domain, CaLB)"/>
    <property type="match status" value="1"/>
</dbReference>
<feature type="region of interest" description="Disordered" evidence="12">
    <location>
        <begin position="1"/>
        <end position="60"/>
    </location>
</feature>
<protein>
    <submittedName>
        <fullName evidence="17">Calcium-dependent secretion activator isoform X13</fullName>
    </submittedName>
</protein>
<evidence type="ECO:0000313" key="16">
    <source>
        <dbReference type="Proteomes" id="UP001652620"/>
    </source>
</evidence>
<evidence type="ECO:0000256" key="2">
    <source>
        <dbReference type="ARBA" id="ARBA00022448"/>
    </source>
</evidence>
<dbReference type="Gene3D" id="2.60.40.150">
    <property type="entry name" value="C2 domain"/>
    <property type="match status" value="1"/>
</dbReference>
<keyword evidence="9" id="KW-0472">Membrane</keyword>
<dbReference type="Pfam" id="PF06292">
    <property type="entry name" value="MUN"/>
    <property type="match status" value="1"/>
</dbReference>
<dbReference type="Gene3D" id="2.30.29.30">
    <property type="entry name" value="Pleckstrin-homology domain (PH domain)/Phosphotyrosine-binding domain (PTB)"/>
    <property type="match status" value="1"/>
</dbReference>
<dbReference type="InterPro" id="IPR057457">
    <property type="entry name" value="CAPS_C2"/>
</dbReference>
<keyword evidence="16" id="KW-1185">Reference proteome</keyword>
<evidence type="ECO:0000256" key="4">
    <source>
        <dbReference type="ARBA" id="ARBA00022723"/>
    </source>
</evidence>
<dbReference type="Pfam" id="PF00169">
    <property type="entry name" value="PH"/>
    <property type="match status" value="1"/>
</dbReference>
<dbReference type="PROSITE" id="PS51258">
    <property type="entry name" value="MHD1"/>
    <property type="match status" value="1"/>
</dbReference>
<dbReference type="CDD" id="cd01234">
    <property type="entry name" value="PH_CADPS"/>
    <property type="match status" value="1"/>
</dbReference>
<dbReference type="Proteomes" id="UP001652620">
    <property type="component" value="Chromosome 6"/>
</dbReference>
<evidence type="ECO:0000256" key="5">
    <source>
        <dbReference type="ARBA" id="ARBA00022837"/>
    </source>
</evidence>
<evidence type="ECO:0000313" key="17">
    <source>
        <dbReference type="RefSeq" id="XP_049316089.1"/>
    </source>
</evidence>
<comment type="subcellular location">
    <subcellularLocation>
        <location evidence="1">Cytoplasmic vesicle membrane</location>
    </subcellularLocation>
    <subcellularLocation>
        <location evidence="11">Synapse</location>
    </subcellularLocation>
</comment>
<gene>
    <name evidence="17" type="primary">LOC105221871</name>
</gene>
<evidence type="ECO:0000256" key="9">
    <source>
        <dbReference type="ARBA" id="ARBA00023136"/>
    </source>
</evidence>
<evidence type="ECO:0000259" key="15">
    <source>
        <dbReference type="PROSITE" id="PS51258"/>
    </source>
</evidence>
<feature type="compositionally biased region" description="Acidic residues" evidence="12">
    <location>
        <begin position="1"/>
        <end position="15"/>
    </location>
</feature>
<organism evidence="16 17">
    <name type="scientific">Bactrocera dorsalis</name>
    <name type="common">Oriental fruit fly</name>
    <name type="synonym">Dacus dorsalis</name>
    <dbReference type="NCBI Taxonomy" id="27457"/>
    <lineage>
        <taxon>Eukaryota</taxon>
        <taxon>Metazoa</taxon>
        <taxon>Ecdysozoa</taxon>
        <taxon>Arthropoda</taxon>
        <taxon>Hexapoda</taxon>
        <taxon>Insecta</taxon>
        <taxon>Pterygota</taxon>
        <taxon>Neoptera</taxon>
        <taxon>Endopterygota</taxon>
        <taxon>Diptera</taxon>
        <taxon>Brachycera</taxon>
        <taxon>Muscomorpha</taxon>
        <taxon>Tephritoidea</taxon>
        <taxon>Tephritidae</taxon>
        <taxon>Bactrocera</taxon>
        <taxon>Bactrocera</taxon>
    </lineage>
</organism>
<keyword evidence="5" id="KW-0106">Calcium</keyword>
<dbReference type="PANTHER" id="PTHR12166">
    <property type="entry name" value="CALCIUM-DEPENDENT SECRETION ACTIVATOR"/>
    <property type="match status" value="1"/>
</dbReference>
<dbReference type="RefSeq" id="XP_049316089.1">
    <property type="nucleotide sequence ID" value="XM_049460132.1"/>
</dbReference>
<reference evidence="17" key="1">
    <citation type="submission" date="2025-08" db="UniProtKB">
        <authorList>
            <consortium name="RefSeq"/>
        </authorList>
    </citation>
    <scope>IDENTIFICATION</scope>
    <source>
        <tissue evidence="17">Adult</tissue>
    </source>
</reference>
<feature type="compositionally biased region" description="Polar residues" evidence="12">
    <location>
        <begin position="26"/>
        <end position="60"/>
    </location>
</feature>
<keyword evidence="3" id="KW-0268">Exocytosis</keyword>
<dbReference type="SMART" id="SM01145">
    <property type="entry name" value="DUF1041"/>
    <property type="match status" value="1"/>
</dbReference>
<dbReference type="PANTHER" id="PTHR12166:SF8">
    <property type="entry name" value="CALCIUM-DEPENDENT SECRETION ACTIVATOR"/>
    <property type="match status" value="1"/>
</dbReference>
<evidence type="ECO:0000256" key="6">
    <source>
        <dbReference type="ARBA" id="ARBA00022927"/>
    </source>
</evidence>
<dbReference type="InterPro" id="IPR000008">
    <property type="entry name" value="C2_dom"/>
</dbReference>
<evidence type="ECO:0000256" key="11">
    <source>
        <dbReference type="ARBA" id="ARBA00034103"/>
    </source>
</evidence>
<evidence type="ECO:0000256" key="7">
    <source>
        <dbReference type="ARBA" id="ARBA00023018"/>
    </source>
</evidence>
<feature type="compositionally biased region" description="Basic and acidic residues" evidence="12">
    <location>
        <begin position="147"/>
        <end position="162"/>
    </location>
</feature>
<dbReference type="InterPro" id="IPR033227">
    <property type="entry name" value="CAPS"/>
</dbReference>
<evidence type="ECO:0000259" key="13">
    <source>
        <dbReference type="PROSITE" id="PS50003"/>
    </source>
</evidence>
<dbReference type="InterPro" id="IPR014770">
    <property type="entry name" value="Munc13_1"/>
</dbReference>
<dbReference type="InterPro" id="IPR011993">
    <property type="entry name" value="PH-like_dom_sf"/>
</dbReference>
<keyword evidence="2" id="KW-0813">Transport</keyword>
<feature type="domain" description="MHD1" evidence="15">
    <location>
        <begin position="988"/>
        <end position="1173"/>
    </location>
</feature>
<evidence type="ECO:0000256" key="12">
    <source>
        <dbReference type="SAM" id="MobiDB-lite"/>
    </source>
</evidence>
<feature type="compositionally biased region" description="Polar residues" evidence="12">
    <location>
        <begin position="112"/>
        <end position="132"/>
    </location>
</feature>
<evidence type="ECO:0000256" key="10">
    <source>
        <dbReference type="ARBA" id="ARBA00023329"/>
    </source>
</evidence>
<dbReference type="GeneID" id="105221871"/>
<evidence type="ECO:0000256" key="1">
    <source>
        <dbReference type="ARBA" id="ARBA00004156"/>
    </source>
</evidence>
<feature type="compositionally biased region" description="Low complexity" evidence="12">
    <location>
        <begin position="133"/>
        <end position="146"/>
    </location>
</feature>
<proteinExistence type="predicted"/>
<keyword evidence="10" id="KW-0968">Cytoplasmic vesicle</keyword>
<feature type="domain" description="C2" evidence="14">
    <location>
        <begin position="450"/>
        <end position="565"/>
    </location>
</feature>
<feature type="compositionally biased region" description="Polar residues" evidence="12">
    <location>
        <begin position="79"/>
        <end position="88"/>
    </location>
</feature>
<feature type="region of interest" description="Disordered" evidence="12">
    <location>
        <begin position="79"/>
        <end position="162"/>
    </location>
</feature>
<dbReference type="SUPFAM" id="SSF50729">
    <property type="entry name" value="PH domain-like"/>
    <property type="match status" value="1"/>
</dbReference>
<keyword evidence="7" id="KW-0770">Synapse</keyword>
<dbReference type="Pfam" id="PF25341">
    <property type="entry name" value="C2_CAPS"/>
    <property type="match status" value="1"/>
</dbReference>
<keyword evidence="8" id="KW-0446">Lipid-binding</keyword>
<dbReference type="SMART" id="SM00233">
    <property type="entry name" value="PH"/>
    <property type="match status" value="1"/>
</dbReference>
<dbReference type="InterPro" id="IPR035892">
    <property type="entry name" value="C2_domain_sf"/>
</dbReference>
<keyword evidence="4" id="KW-0479">Metal-binding</keyword>
<evidence type="ECO:0000256" key="3">
    <source>
        <dbReference type="ARBA" id="ARBA00022483"/>
    </source>
</evidence>
<evidence type="ECO:0000256" key="8">
    <source>
        <dbReference type="ARBA" id="ARBA00023121"/>
    </source>
</evidence>
<sequence>MIDPSSSEEEGDDDPVVVAPKGRTVATASSTSNSKPNVNATTNADTNFSSSKYNGDHLQTSAHKSFGGIAIASGNASELGTGAASGNSKLEHGTHMITSGDVSGNLEVPNSAIPSGISQETLNQSVGSSRANSLPRPISPSPSVVSDKNDGAVHERHEREEEDRKRRIQLYVFVSRCISYPFNAKQPTDMTKRQPKIVKQQLETITQRFQAFLKGETQIMADEAFQNAVQSYHDVFLKSERVQKMVQSGACSQHDFREVFRNNIEKRVRSLPEIDGLSKETVLTSWMAKFDIILKGTGEEDTKRPSRMQQSLNSELILSKEQLYDMFQQILSVKKFEHQILFNALMLDSADEQAAAIRRELDGRMQRVSEMEKNRKLMPKFVLKEMESLYIEELKSSINLLMANLESLPVSKGNMDSKYGLQKLKRYNHSTPSFLKMILRSHGSLSKLEGDADEGITQLTKLDVVLTFQLEVIVMEVKGLKSLAPNRIVYCTMEVENGEKLQTDQAEASKPMWDTQGDFTTTHPLPIVKVKLYTENPGMLALEDKELGKVTIKPTPLSSKSPEWHRLVVPKNLPDQDLRIKIACRLDKPLNMKHCGYLHAIGKSVWKKWKKRYFVLVQVSQYTFAMCSYKEKKSEPSEMMQLDGYTVDYIEAASANLMFGIDLNGGRYFFNAVREGDSIVFACDDENECSLWVMAMYRATGQSHKPTPPVTQDKNSAISKIQGDADKARKHGMEDYISADPCSFDHASLFKVLQNLTLEYRLNDPYASLGWFSPGQVFVLDEYCARYGVRGCYRHLCYLSDLLDLAEKQYMIDPTLIHYSFAFCASHVHGNRPDGVGSITHEEKEKFAEIKERLRILLEHQITNFRFCFPFGRPEGALKATLSLLERVLMKDIVTPVPPEEVRMMIKKSLETAALVNYTRLSSEARIEEDLRGEIIVPAAKKLEDLIHLAELCVDLLQQNEEHYAEAFAWFSDLLVEHAEIFWSLFAVDMDRVLTEQPPDTWDSFPLFQILNDYLRADDNLRNGRFHQHLRDTFAPLVVRYVDLMESSIAQSIHKGFEKERWDSKGINAALNPATLNNAAQALNTAALNPAALLGSKKDQVNFYIPKLPRRSVNANEDTRNGCATSEDLFWKLDALQSFIRDLHWPDAEFRQHLEQRLKMMATEMIEQCIQRTDSSFQSWLKKNVAFISTDYIIPSEMCAMVNVILDAKNQSFKLTTIDGIDLYKFHAKIDDQIDKANVAMTQGLISKLMSVLESTLSKLARYDEGSLIGSILSFTNVSSSGKDLGQGYVNFFRNNMDQIRGKIGDDLWTLNFFEQWYTQQINMLCNWLSERLDHALHYAQVTSISHITKKIYSDFELQGVLEDKLNSKAYQTVAQRMATEEATCALTMTDVVECDENVDGLKGEGGDDDVTGDDGVAGASRGLPKPKIAAAQAAAVTNVVAGRVGNLLGKGIGGLSSKLGGGSWF</sequence>
<dbReference type="PROSITE" id="PS50004">
    <property type="entry name" value="C2"/>
    <property type="match status" value="1"/>
</dbReference>
<evidence type="ECO:0000259" key="14">
    <source>
        <dbReference type="PROSITE" id="PS50004"/>
    </source>
</evidence>
<dbReference type="InterPro" id="IPR001849">
    <property type="entry name" value="PH_domain"/>
</dbReference>
<feature type="domain" description="PH" evidence="13">
    <location>
        <begin position="591"/>
        <end position="701"/>
    </location>
</feature>
<dbReference type="InterPro" id="IPR010439">
    <property type="entry name" value="MUN_dom"/>
</dbReference>
<keyword evidence="6" id="KW-0653">Protein transport</keyword>
<name>A0ABM3K3N9_BACDO</name>
<accession>A0ABM3K3N9</accession>